<keyword evidence="2" id="KW-1133">Transmembrane helix</keyword>
<keyword evidence="4" id="KW-1185">Reference proteome</keyword>
<feature type="compositionally biased region" description="Polar residues" evidence="1">
    <location>
        <begin position="163"/>
        <end position="178"/>
    </location>
</feature>
<keyword evidence="2" id="KW-0472">Membrane</keyword>
<keyword evidence="2" id="KW-0812">Transmembrane</keyword>
<protein>
    <submittedName>
        <fullName evidence="3">Uncharacterized protein</fullName>
    </submittedName>
</protein>
<evidence type="ECO:0000256" key="2">
    <source>
        <dbReference type="SAM" id="Phobius"/>
    </source>
</evidence>
<organism evidence="3 4">
    <name type="scientific">Hibiscus sabdariffa</name>
    <name type="common">roselle</name>
    <dbReference type="NCBI Taxonomy" id="183260"/>
    <lineage>
        <taxon>Eukaryota</taxon>
        <taxon>Viridiplantae</taxon>
        <taxon>Streptophyta</taxon>
        <taxon>Embryophyta</taxon>
        <taxon>Tracheophyta</taxon>
        <taxon>Spermatophyta</taxon>
        <taxon>Magnoliopsida</taxon>
        <taxon>eudicotyledons</taxon>
        <taxon>Gunneridae</taxon>
        <taxon>Pentapetalae</taxon>
        <taxon>rosids</taxon>
        <taxon>malvids</taxon>
        <taxon>Malvales</taxon>
        <taxon>Malvaceae</taxon>
        <taxon>Malvoideae</taxon>
        <taxon>Hibiscus</taxon>
    </lineage>
</organism>
<comment type="caution">
    <text evidence="3">The sequence shown here is derived from an EMBL/GenBank/DDBJ whole genome shotgun (WGS) entry which is preliminary data.</text>
</comment>
<proteinExistence type="predicted"/>
<accession>A0ABR2GHD9</accession>
<name>A0ABR2GHD9_9ROSI</name>
<feature type="transmembrane region" description="Helical" evidence="2">
    <location>
        <begin position="108"/>
        <end position="131"/>
    </location>
</feature>
<gene>
    <name evidence="3" type="ORF">V6N12_051789</name>
</gene>
<sequence length="265" mass="29201">MMVCYCCQNARDGIHACLHDYDRLLNVAVILIYIQIGCSLIGSLGALYNGVSLMNLVIALFALVAVASSSPSLGRTYAVLLFCAILLDISWFILFSRDIWSMSSQSNGMLFVFSLRLTLAMEILGSCVRFFSSLLWIQIYRLGASNVDNCANPQEPGFDERNSFLNPPTRPNSGQRSNSDSDDALGSHYSPLLEDRQQRSKNPFLGHNDCVSGNESPVVEQSLSARNLYLLSCRGGECYRSASDSLNSTTQLLIKFAVLVVIEEP</sequence>
<evidence type="ECO:0000313" key="4">
    <source>
        <dbReference type="Proteomes" id="UP001472677"/>
    </source>
</evidence>
<evidence type="ECO:0000256" key="1">
    <source>
        <dbReference type="SAM" id="MobiDB-lite"/>
    </source>
</evidence>
<feature type="transmembrane region" description="Helical" evidence="2">
    <location>
        <begin position="24"/>
        <end position="47"/>
    </location>
</feature>
<dbReference type="PANTHER" id="PTHR35471">
    <property type="entry name" value="OS07G0223700 PROTEIN"/>
    <property type="match status" value="1"/>
</dbReference>
<feature type="transmembrane region" description="Helical" evidence="2">
    <location>
        <begin position="77"/>
        <end position="96"/>
    </location>
</feature>
<reference evidence="3 4" key="1">
    <citation type="journal article" date="2024" name="G3 (Bethesda)">
        <title>Genome assembly of Hibiscus sabdariffa L. provides insights into metabolisms of medicinal natural products.</title>
        <authorList>
            <person name="Kim T."/>
        </authorList>
    </citation>
    <scope>NUCLEOTIDE SEQUENCE [LARGE SCALE GENOMIC DNA]</scope>
    <source>
        <strain evidence="3">TK-2024</strain>
        <tissue evidence="3">Old leaves</tissue>
    </source>
</reference>
<evidence type="ECO:0000313" key="3">
    <source>
        <dbReference type="EMBL" id="KAK8601967.1"/>
    </source>
</evidence>
<dbReference type="EMBL" id="JBBPBM010000001">
    <property type="protein sequence ID" value="KAK8601967.1"/>
    <property type="molecule type" value="Genomic_DNA"/>
</dbReference>
<dbReference type="PANTHER" id="PTHR35471:SF1">
    <property type="entry name" value="OS07G0223700 PROTEIN"/>
    <property type="match status" value="1"/>
</dbReference>
<dbReference type="Proteomes" id="UP001472677">
    <property type="component" value="Unassembled WGS sequence"/>
</dbReference>
<feature type="transmembrane region" description="Helical" evidence="2">
    <location>
        <begin position="53"/>
        <end position="70"/>
    </location>
</feature>
<feature type="region of interest" description="Disordered" evidence="1">
    <location>
        <begin position="158"/>
        <end position="183"/>
    </location>
</feature>